<name>A0AA39UIP8_9AGAR</name>
<dbReference type="PANTHER" id="PTHR46586:SF3">
    <property type="entry name" value="ANKYRIN REPEAT-CONTAINING PROTEIN"/>
    <property type="match status" value="1"/>
</dbReference>
<dbReference type="InterPro" id="IPR052050">
    <property type="entry name" value="SecEffector_AnkRepeat"/>
</dbReference>
<accession>A0AA39UIP8</accession>
<keyword evidence="2" id="KW-1185">Reference proteome</keyword>
<proteinExistence type="predicted"/>
<sequence length="566" mass="63826">MQSQPASIKTAVNELAKKTKATPHITSEIKGTIEKEAKIQVDKQIAGYIAVPLAKQKQETEEKLFEVQISLTNSKARIANAAITLEHMNDKLGLLLKKDGEHSKIYPADLTSLFAYDSKTVRELLHDYELESDTDQRVNLNRFLDYIGTSLCVLYTVESPLNTVHQAYRRLTHPELVLFLKLRNLPTSGSDDELASRLTNHDFHQYHFPNASGTISSSPSSASLLFPNPPKRHRPSGIPDLPVEILADIMDHVGDWELSRAVGVPTSIPRPLEWSRASCTDHAMITGSLPLIRAVDPTVNPPTKIGADLAVRFGYVHVLEFFLSHHHDIFLSIFKGDLIPVKASRHGRINILSWWKHGFEHHPDLVPPPKPGSIADAIDGASRNGQIASLDWWMHCGHSMEYTEAALEYASSKNQIAVLQWWKEQYERHGLTLKIGRVMDMASTAGHVEVLEWWATSQLDPKYDRHALQHASCHGKVEVLEWWLGSGLPLIFDQDALTGATRHNRPEVLEWWNKSGLPIQYRMCDIEEALEDAIGGGENARQWWKHKGVDFNANDKEWMKLQNLNS</sequence>
<reference evidence="1" key="1">
    <citation type="submission" date="2023-06" db="EMBL/GenBank/DDBJ databases">
        <authorList>
            <consortium name="Lawrence Berkeley National Laboratory"/>
            <person name="Ahrendt S."/>
            <person name="Sahu N."/>
            <person name="Indic B."/>
            <person name="Wong-Bajracharya J."/>
            <person name="Merenyi Z."/>
            <person name="Ke H.-M."/>
            <person name="Monk M."/>
            <person name="Kocsube S."/>
            <person name="Drula E."/>
            <person name="Lipzen A."/>
            <person name="Balint B."/>
            <person name="Henrissat B."/>
            <person name="Andreopoulos B."/>
            <person name="Martin F.M."/>
            <person name="Harder C.B."/>
            <person name="Rigling D."/>
            <person name="Ford K.L."/>
            <person name="Foster G.D."/>
            <person name="Pangilinan J."/>
            <person name="Papanicolaou A."/>
            <person name="Barry K."/>
            <person name="LaButti K."/>
            <person name="Viragh M."/>
            <person name="Koriabine M."/>
            <person name="Yan M."/>
            <person name="Riley R."/>
            <person name="Champramary S."/>
            <person name="Plett K.L."/>
            <person name="Tsai I.J."/>
            <person name="Slot J."/>
            <person name="Sipos G."/>
            <person name="Plett J."/>
            <person name="Nagy L.G."/>
            <person name="Grigoriev I.V."/>
        </authorList>
    </citation>
    <scope>NUCLEOTIDE SEQUENCE</scope>
    <source>
        <strain evidence="1">HWK02</strain>
    </source>
</reference>
<dbReference type="Gene3D" id="1.25.40.20">
    <property type="entry name" value="Ankyrin repeat-containing domain"/>
    <property type="match status" value="1"/>
</dbReference>
<dbReference type="AlphaFoldDB" id="A0AA39UIP8"/>
<dbReference type="EMBL" id="JAUEPU010000053">
    <property type="protein sequence ID" value="KAK0484319.1"/>
    <property type="molecule type" value="Genomic_DNA"/>
</dbReference>
<gene>
    <name evidence="1" type="ORF">EDD18DRAFT_1311766</name>
</gene>
<dbReference type="Proteomes" id="UP001175228">
    <property type="component" value="Unassembled WGS sequence"/>
</dbReference>
<dbReference type="InterPro" id="IPR036770">
    <property type="entry name" value="Ankyrin_rpt-contain_sf"/>
</dbReference>
<dbReference type="PANTHER" id="PTHR46586">
    <property type="entry name" value="ANKYRIN REPEAT-CONTAINING PROTEIN"/>
    <property type="match status" value="1"/>
</dbReference>
<protein>
    <submittedName>
        <fullName evidence="1">Uncharacterized protein</fullName>
    </submittedName>
</protein>
<organism evidence="1 2">
    <name type="scientific">Armillaria luteobubalina</name>
    <dbReference type="NCBI Taxonomy" id="153913"/>
    <lineage>
        <taxon>Eukaryota</taxon>
        <taxon>Fungi</taxon>
        <taxon>Dikarya</taxon>
        <taxon>Basidiomycota</taxon>
        <taxon>Agaricomycotina</taxon>
        <taxon>Agaricomycetes</taxon>
        <taxon>Agaricomycetidae</taxon>
        <taxon>Agaricales</taxon>
        <taxon>Marasmiineae</taxon>
        <taxon>Physalacriaceae</taxon>
        <taxon>Armillaria</taxon>
    </lineage>
</organism>
<evidence type="ECO:0000313" key="1">
    <source>
        <dbReference type="EMBL" id="KAK0484319.1"/>
    </source>
</evidence>
<evidence type="ECO:0000313" key="2">
    <source>
        <dbReference type="Proteomes" id="UP001175228"/>
    </source>
</evidence>
<comment type="caution">
    <text evidence="1">The sequence shown here is derived from an EMBL/GenBank/DDBJ whole genome shotgun (WGS) entry which is preliminary data.</text>
</comment>